<dbReference type="InterPro" id="IPR052897">
    <property type="entry name" value="Sec-Metab_Biosynth_Hydrolase"/>
</dbReference>
<protein>
    <submittedName>
        <fullName evidence="2">Uncharacterized protein</fullName>
    </submittedName>
</protein>
<dbReference type="Pfam" id="PF12697">
    <property type="entry name" value="Abhydrolase_6"/>
    <property type="match status" value="1"/>
</dbReference>
<gene>
    <name evidence="2" type="ORF">PoMZ_13419</name>
</gene>
<dbReference type="InterPro" id="IPR029058">
    <property type="entry name" value="AB_hydrolase_fold"/>
</dbReference>
<feature type="region of interest" description="Disordered" evidence="1">
    <location>
        <begin position="1"/>
        <end position="22"/>
    </location>
</feature>
<evidence type="ECO:0000256" key="1">
    <source>
        <dbReference type="SAM" id="MobiDB-lite"/>
    </source>
</evidence>
<evidence type="ECO:0000313" key="2">
    <source>
        <dbReference type="EMBL" id="QBZ66442.1"/>
    </source>
</evidence>
<dbReference type="Proteomes" id="UP000294847">
    <property type="component" value="Chromosome 7"/>
</dbReference>
<dbReference type="PANTHER" id="PTHR37017">
    <property type="entry name" value="AB HYDROLASE-1 DOMAIN-CONTAINING PROTEIN-RELATED"/>
    <property type="match status" value="1"/>
</dbReference>
<evidence type="ECO:0000313" key="3">
    <source>
        <dbReference type="Proteomes" id="UP000294847"/>
    </source>
</evidence>
<proteinExistence type="predicted"/>
<reference evidence="2 3" key="1">
    <citation type="journal article" date="2019" name="Mol. Biol. Evol.">
        <title>Blast fungal genomes show frequent chromosomal changes, gene gains and losses, and effector gene turnover.</title>
        <authorList>
            <person name="Gomez Luciano L.B."/>
            <person name="Jason Tsai I."/>
            <person name="Chuma I."/>
            <person name="Tosa Y."/>
            <person name="Chen Y.H."/>
            <person name="Li J.Y."/>
            <person name="Li M.Y."/>
            <person name="Jade Lu M.Y."/>
            <person name="Nakayashiki H."/>
            <person name="Li W.H."/>
        </authorList>
    </citation>
    <scope>NUCLEOTIDE SEQUENCE [LARGE SCALE GENOMIC DNA]</scope>
    <source>
        <strain evidence="2">MZ5-1-6</strain>
    </source>
</reference>
<dbReference type="EMBL" id="CP034210">
    <property type="protein sequence ID" value="QBZ66442.1"/>
    <property type="molecule type" value="Genomic_DNA"/>
</dbReference>
<organism evidence="2 3">
    <name type="scientific">Pyricularia oryzae</name>
    <name type="common">Rice blast fungus</name>
    <name type="synonym">Magnaporthe oryzae</name>
    <dbReference type="NCBI Taxonomy" id="318829"/>
    <lineage>
        <taxon>Eukaryota</taxon>
        <taxon>Fungi</taxon>
        <taxon>Dikarya</taxon>
        <taxon>Ascomycota</taxon>
        <taxon>Pezizomycotina</taxon>
        <taxon>Sordariomycetes</taxon>
        <taxon>Sordariomycetidae</taxon>
        <taxon>Magnaporthales</taxon>
        <taxon>Pyriculariaceae</taxon>
        <taxon>Pyricularia</taxon>
    </lineage>
</organism>
<dbReference type="AlphaFoldDB" id="A0A4P7NVG0"/>
<dbReference type="SUPFAM" id="SSF53474">
    <property type="entry name" value="alpha/beta-Hydrolases"/>
    <property type="match status" value="1"/>
</dbReference>
<sequence length="294" mass="31163">MVQHHDTNHQERQPPVIASGAANHRKPRPAIIIIPGAWHQPVHYTALAEPLRQQGYKVEVAALSTMGDPDAIRAKTHHDDVEIVRALLEPHLAAGREVVLVGHSYGGLVATDTAAGFTVEERGAVPTGPDGGLQVQGGGVRAVVYIASPAVVEKGISLTSGMEKMSMGDPPANEGKVTLEDGVAKTSDECWKHLYSPADEKVSRAAFAASRRHHSVASFLSASTAGARDLRARLAYVVAAADEFTLSPAVQHRIADGMGPRCTKHVFEGAGHAPWLQPELLPRLVGVITGVAED</sequence>
<accession>A0A4P7NVG0</accession>
<dbReference type="InterPro" id="IPR000073">
    <property type="entry name" value="AB_hydrolase_1"/>
</dbReference>
<dbReference type="Gene3D" id="3.40.50.1820">
    <property type="entry name" value="alpha/beta hydrolase"/>
    <property type="match status" value="1"/>
</dbReference>
<dbReference type="PANTHER" id="PTHR37017:SF11">
    <property type="entry name" value="ESTERASE_LIPASE_THIOESTERASE DOMAIN-CONTAINING PROTEIN"/>
    <property type="match status" value="1"/>
</dbReference>
<feature type="compositionally biased region" description="Basic and acidic residues" evidence="1">
    <location>
        <begin position="1"/>
        <end position="12"/>
    </location>
</feature>
<name>A0A4P7NVG0_PYROR</name>